<evidence type="ECO:0000313" key="2">
    <source>
        <dbReference type="EMBL" id="NNU77446.1"/>
    </source>
</evidence>
<comment type="caution">
    <text evidence="2">The sequence shown here is derived from an EMBL/GenBank/DDBJ whole genome shotgun (WGS) entry which is preliminary data.</text>
</comment>
<organism evidence="2 3">
    <name type="scientific">Clostridium estertheticum</name>
    <dbReference type="NCBI Taxonomy" id="238834"/>
    <lineage>
        <taxon>Bacteria</taxon>
        <taxon>Bacillati</taxon>
        <taxon>Bacillota</taxon>
        <taxon>Clostridia</taxon>
        <taxon>Eubacteriales</taxon>
        <taxon>Clostridiaceae</taxon>
        <taxon>Clostridium</taxon>
    </lineage>
</organism>
<dbReference type="Proteomes" id="UP000531659">
    <property type="component" value="Unassembled WGS sequence"/>
</dbReference>
<keyword evidence="1" id="KW-0472">Membrane</keyword>
<gene>
    <name evidence="2" type="ORF">HLQ16_16050</name>
</gene>
<feature type="transmembrane region" description="Helical" evidence="1">
    <location>
        <begin position="6"/>
        <end position="28"/>
    </location>
</feature>
<protein>
    <submittedName>
        <fullName evidence="2">DUF2953 domain-containing protein</fullName>
    </submittedName>
</protein>
<dbReference type="Pfam" id="PF11167">
    <property type="entry name" value="DUF2953"/>
    <property type="match status" value="1"/>
</dbReference>
<reference evidence="2 3" key="1">
    <citation type="submission" date="2020-05" db="EMBL/GenBank/DDBJ databases">
        <title>Complete genome of Clostridium estertheticum subspecies estertheticum, isolated from Vacuum packed lamb meat from New Zealand imported to Switzerland.</title>
        <authorList>
            <person name="Wambui J."/>
            <person name="Stevens M.J.A."/>
            <person name="Stephan R."/>
        </authorList>
    </citation>
    <scope>NUCLEOTIDE SEQUENCE [LARGE SCALE GENOMIC DNA]</scope>
    <source>
        <strain evidence="2 3">CEST001</strain>
    </source>
</reference>
<dbReference type="InterPro" id="IPR021338">
    <property type="entry name" value="DUF2953"/>
</dbReference>
<keyword evidence="1" id="KW-1133">Transmembrane helix</keyword>
<accession>A0A7Y3WTT0</accession>
<dbReference type="RefSeq" id="WP_171298093.1">
    <property type="nucleotide sequence ID" value="NZ_CP087098.1"/>
</dbReference>
<keyword evidence="1" id="KW-0812">Transmembrane</keyword>
<evidence type="ECO:0000256" key="1">
    <source>
        <dbReference type="SAM" id="Phobius"/>
    </source>
</evidence>
<dbReference type="AlphaFoldDB" id="A0A7Y3WTT0"/>
<sequence length="221" mass="26079">MFILFLILKILLYLLIFIFGIILLFLIIPFEYYISSKIDEKINVDITLLFFKKIVKVMVRHEDTKEIFLLKIMGLRIIRKEIKSPDIKIEKEEKEKNKKNSKKKKEKKSSFNIRDYIEREFINDLINYFKDIINIVKPKTVKINGFYGFDDPSLTGMICGIIPLISNLIPKSNINLQPVFDDEIIEIECDVHGKISLLSAIIKTLKFIFKKNNRQKIFKKA</sequence>
<name>A0A7Y3WTT0_9CLOT</name>
<dbReference type="EMBL" id="JABEYB010000013">
    <property type="protein sequence ID" value="NNU77446.1"/>
    <property type="molecule type" value="Genomic_DNA"/>
</dbReference>
<evidence type="ECO:0000313" key="3">
    <source>
        <dbReference type="Proteomes" id="UP000531659"/>
    </source>
</evidence>
<proteinExistence type="predicted"/>